<evidence type="ECO:0000313" key="1">
    <source>
        <dbReference type="EMBL" id="CEK72806.1"/>
    </source>
</evidence>
<gene>
    <name evidence="1" type="primary">ORF84060</name>
</gene>
<proteinExistence type="predicted"/>
<protein>
    <submittedName>
        <fullName evidence="1">Uncharacterized protein</fullName>
    </submittedName>
</protein>
<accession>A0A0B6ZY88</accession>
<dbReference type="EMBL" id="HACG01025941">
    <property type="protein sequence ID" value="CEK72806.1"/>
    <property type="molecule type" value="Transcribed_RNA"/>
</dbReference>
<name>A0A0B6ZY88_9EUPU</name>
<organism evidence="1">
    <name type="scientific">Arion vulgaris</name>
    <dbReference type="NCBI Taxonomy" id="1028688"/>
    <lineage>
        <taxon>Eukaryota</taxon>
        <taxon>Metazoa</taxon>
        <taxon>Spiralia</taxon>
        <taxon>Lophotrochozoa</taxon>
        <taxon>Mollusca</taxon>
        <taxon>Gastropoda</taxon>
        <taxon>Heterobranchia</taxon>
        <taxon>Euthyneura</taxon>
        <taxon>Panpulmonata</taxon>
        <taxon>Eupulmonata</taxon>
        <taxon>Stylommatophora</taxon>
        <taxon>Helicina</taxon>
        <taxon>Arionoidea</taxon>
        <taxon>Arionidae</taxon>
        <taxon>Arion</taxon>
    </lineage>
</organism>
<reference evidence="1" key="1">
    <citation type="submission" date="2014-12" db="EMBL/GenBank/DDBJ databases">
        <title>Insight into the proteome of Arion vulgaris.</title>
        <authorList>
            <person name="Aradska J."/>
            <person name="Bulat T."/>
            <person name="Smidak R."/>
            <person name="Sarate P."/>
            <person name="Gangsoo J."/>
            <person name="Sialana F."/>
            <person name="Bilban M."/>
            <person name="Lubec G."/>
        </authorList>
    </citation>
    <scope>NUCLEOTIDE SEQUENCE</scope>
    <source>
        <tissue evidence="1">Skin</tissue>
    </source>
</reference>
<sequence>MTAYAHTHIHDIICTEQHTHTHDSIYTHMMVCTQTHNKHKHMTTHTPSV</sequence>
<dbReference type="AlphaFoldDB" id="A0A0B6ZY88"/>